<organism evidence="2 3">
    <name type="scientific">Roseofilum acuticapitatum BLCC-M154</name>
    <dbReference type="NCBI Taxonomy" id="3022444"/>
    <lineage>
        <taxon>Bacteria</taxon>
        <taxon>Bacillati</taxon>
        <taxon>Cyanobacteriota</taxon>
        <taxon>Cyanophyceae</taxon>
        <taxon>Desertifilales</taxon>
        <taxon>Desertifilaceae</taxon>
        <taxon>Roseofilum</taxon>
        <taxon>Roseofilum acuticapitatum</taxon>
    </lineage>
</organism>
<sequence>MRPLEYPTYFWEDLENKEKGIIRVFASDEFKEFGQIESDLEFSLKYWKLLRKYRTYKKWFAIYSDEIQYPFQVGGNLSKKLVASIVSRWGNPPPKLKLKNKPVFTVADLKTDTSSCVYFVELLTFYPTQDGKAYYKIGKAKSIPNRIKQFGPCRLVDSIRLPTEEKSYEVESVLHKKFDSYRRPDTEIFHLSLDELQLVRTAFKELRD</sequence>
<evidence type="ECO:0000259" key="1">
    <source>
        <dbReference type="SMART" id="SM00974"/>
    </source>
</evidence>
<gene>
    <name evidence="2" type="ORF">PMG71_17210</name>
</gene>
<evidence type="ECO:0000313" key="2">
    <source>
        <dbReference type="EMBL" id="MDJ1171170.1"/>
    </source>
</evidence>
<proteinExistence type="predicted"/>
<dbReference type="RefSeq" id="WP_283754925.1">
    <property type="nucleotide sequence ID" value="NZ_JAQOSP010000107.1"/>
</dbReference>
<protein>
    <submittedName>
        <fullName evidence="2">GIY-YIG nuclease family protein</fullName>
    </submittedName>
</protein>
<dbReference type="InterPro" id="IPR018306">
    <property type="entry name" value="Phage_T5_Orf172_DNA-bd"/>
</dbReference>
<accession>A0ABT7AWC4</accession>
<name>A0ABT7AWC4_9CYAN</name>
<evidence type="ECO:0000313" key="3">
    <source>
        <dbReference type="Proteomes" id="UP001235303"/>
    </source>
</evidence>
<dbReference type="EMBL" id="JAQOSP010000107">
    <property type="protein sequence ID" value="MDJ1171170.1"/>
    <property type="molecule type" value="Genomic_DNA"/>
</dbReference>
<keyword evidence="3" id="KW-1185">Reference proteome</keyword>
<dbReference type="Pfam" id="PF13455">
    <property type="entry name" value="MUG113"/>
    <property type="match status" value="1"/>
</dbReference>
<feature type="domain" description="Bacteriophage T5 Orf172 DNA-binding" evidence="1">
    <location>
        <begin position="129"/>
        <end position="203"/>
    </location>
</feature>
<comment type="caution">
    <text evidence="2">The sequence shown here is derived from an EMBL/GenBank/DDBJ whole genome shotgun (WGS) entry which is preliminary data.</text>
</comment>
<dbReference type="SMART" id="SM00974">
    <property type="entry name" value="T5orf172"/>
    <property type="match status" value="1"/>
</dbReference>
<reference evidence="2 3" key="1">
    <citation type="submission" date="2023-01" db="EMBL/GenBank/DDBJ databases">
        <title>Novel diversity within Roseofilum (Cyanobacteria; Desertifilaceae) from marine benthic mats with descriptions of four novel species.</title>
        <authorList>
            <person name="Wang Y."/>
            <person name="Berthold D.E."/>
            <person name="Hu J."/>
            <person name="Lefler F.W."/>
            <person name="Laughinghouse H.D. IV."/>
        </authorList>
    </citation>
    <scope>NUCLEOTIDE SEQUENCE [LARGE SCALE GENOMIC DNA]</scope>
    <source>
        <strain evidence="2 3">BLCC-M154</strain>
    </source>
</reference>
<dbReference type="Proteomes" id="UP001235303">
    <property type="component" value="Unassembled WGS sequence"/>
</dbReference>